<dbReference type="SUPFAM" id="SSF50630">
    <property type="entry name" value="Acid proteases"/>
    <property type="match status" value="1"/>
</dbReference>
<dbReference type="PROSITE" id="PS51767">
    <property type="entry name" value="PEPTIDASE_A1"/>
    <property type="match status" value="1"/>
</dbReference>
<evidence type="ECO:0000256" key="1">
    <source>
        <dbReference type="SAM" id="MobiDB-lite"/>
    </source>
</evidence>
<feature type="region of interest" description="Disordered" evidence="1">
    <location>
        <begin position="427"/>
        <end position="481"/>
    </location>
</feature>
<evidence type="ECO:0000313" key="4">
    <source>
        <dbReference type="EMBL" id="EKD04914.1"/>
    </source>
</evidence>
<dbReference type="Proteomes" id="UP000006757">
    <property type="component" value="Unassembled WGS sequence"/>
</dbReference>
<keyword evidence="2" id="KW-0812">Transmembrane</keyword>
<evidence type="ECO:0000313" key="5">
    <source>
        <dbReference type="Proteomes" id="UP000006757"/>
    </source>
</evidence>
<feature type="region of interest" description="Disordered" evidence="1">
    <location>
        <begin position="382"/>
        <end position="414"/>
    </location>
</feature>
<dbReference type="Pfam" id="PF00026">
    <property type="entry name" value="Asp"/>
    <property type="match status" value="1"/>
</dbReference>
<reference evidence="4 5" key="1">
    <citation type="journal article" date="2012" name="Eukaryot. Cell">
        <title>Genome sequence of the Trichosporon asahii environmental strain CBS 8904.</title>
        <authorList>
            <person name="Yang R.Y."/>
            <person name="Li H.T."/>
            <person name="Zhu H."/>
            <person name="Zhou G.P."/>
            <person name="Wang M."/>
            <person name="Wang L."/>
        </authorList>
    </citation>
    <scope>NUCLEOTIDE SEQUENCE [LARGE SCALE GENOMIC DNA]</scope>
    <source>
        <strain evidence="4 5">CBS 8904</strain>
    </source>
</reference>
<dbReference type="InterPro" id="IPR033121">
    <property type="entry name" value="PEPTIDASE_A1"/>
</dbReference>
<dbReference type="EMBL" id="AMBO01000186">
    <property type="protein sequence ID" value="EKD04914.1"/>
    <property type="molecule type" value="Genomic_DNA"/>
</dbReference>
<feature type="compositionally biased region" description="Low complexity" evidence="1">
    <location>
        <begin position="470"/>
        <end position="481"/>
    </location>
</feature>
<comment type="caution">
    <text evidence="4">The sequence shown here is derived from an EMBL/GenBank/DDBJ whole genome shotgun (WGS) entry which is preliminary data.</text>
</comment>
<keyword evidence="2" id="KW-0472">Membrane</keyword>
<sequence length="521" mass="54958">MSEALLRDFEYPPGRPRASGSFITVNRAVGEVSDRGSVLVINKIDIESGQRGERKPTTMTPGTDGFFGLGISSERSFLYTATGGRFTLGIDTESSDGLRTVGRLDWGGVNKDQTDGDFEWIKTNASWTIGIESIGIRGGSIVGDNLLQATIDPGLGAIYAPFSVASDFYAQAQEAKPVKNADRARWKLPCDQKLKFELKLEDGRGFGVPPDLLRIKEGDICYGAVYAWANHSTPDNSGKIRLGTPFLDEWYTTRGEPGPNGKLIGGLIGSLVPLMLIFLVVVHARNTYTIPAWLDRQYRAMYDWEQAARAQAAMRAGMAPQPLPPMPFGAPDDAPNARHYARPVHAPAGVATWTAGHAASHRSGNDGYASANAASASRNDWHAAADAAAAPPSGDRHAATNAPGTLAPSDDGCATAHATTHATWAAANAGGAAHATDDDRRRPSPGPTNADGHPSHNATRPRAAARSRSSRPPTHRPSANSCASAYAVAYASAATRPSTDATAHAGAGAIPGRVWGHAARA</sequence>
<feature type="domain" description="Peptidase A1" evidence="3">
    <location>
        <begin position="1"/>
        <end position="267"/>
    </location>
</feature>
<protein>
    <recommendedName>
        <fullName evidence="3">Peptidase A1 domain-containing protein</fullName>
    </recommendedName>
</protein>
<gene>
    <name evidence="4" type="ORF">A1Q2_00775</name>
</gene>
<evidence type="ECO:0000256" key="2">
    <source>
        <dbReference type="SAM" id="Phobius"/>
    </source>
</evidence>
<name>K1WVP9_TRIAC</name>
<keyword evidence="5" id="KW-1185">Reference proteome</keyword>
<keyword evidence="2" id="KW-1133">Transmembrane helix</keyword>
<feature type="transmembrane region" description="Helical" evidence="2">
    <location>
        <begin position="263"/>
        <end position="282"/>
    </location>
</feature>
<dbReference type="InterPro" id="IPR021109">
    <property type="entry name" value="Peptidase_aspartic_dom_sf"/>
</dbReference>
<dbReference type="AlphaFoldDB" id="K1WVP9"/>
<dbReference type="HOGENOM" id="CLU_522944_0_0_1"/>
<dbReference type="Gene3D" id="2.40.70.10">
    <property type="entry name" value="Acid Proteases"/>
    <property type="match status" value="1"/>
</dbReference>
<dbReference type="InParanoid" id="K1WVP9"/>
<proteinExistence type="predicted"/>
<evidence type="ECO:0000259" key="3">
    <source>
        <dbReference type="PROSITE" id="PS51767"/>
    </source>
</evidence>
<dbReference type="eggNOG" id="ENOG502SZ7W">
    <property type="taxonomic scope" value="Eukaryota"/>
</dbReference>
<organism evidence="4 5">
    <name type="scientific">Trichosporon asahii var. asahii (strain CBS 8904)</name>
    <name type="common">Yeast</name>
    <dbReference type="NCBI Taxonomy" id="1220162"/>
    <lineage>
        <taxon>Eukaryota</taxon>
        <taxon>Fungi</taxon>
        <taxon>Dikarya</taxon>
        <taxon>Basidiomycota</taxon>
        <taxon>Agaricomycotina</taxon>
        <taxon>Tremellomycetes</taxon>
        <taxon>Trichosporonales</taxon>
        <taxon>Trichosporonaceae</taxon>
        <taxon>Trichosporon</taxon>
    </lineage>
</organism>
<dbReference type="STRING" id="1220162.K1WVP9"/>
<accession>K1WVP9</accession>